<feature type="chain" id="PRO_5024401743" description="Photosynthesis system II assembly factor Ycf48/Hcf136-like domain-containing protein" evidence="3">
    <location>
        <begin position="30"/>
        <end position="378"/>
    </location>
</feature>
<dbReference type="RefSeq" id="WP_155321876.1">
    <property type="nucleotide sequence ID" value="NZ_AP021876.1"/>
</dbReference>
<dbReference type="PANTHER" id="PTHR47199:SF2">
    <property type="entry name" value="PHOTOSYSTEM II STABILITY_ASSEMBLY FACTOR HCF136, CHLOROPLASTIC"/>
    <property type="match status" value="1"/>
</dbReference>
<dbReference type="GO" id="GO:0015979">
    <property type="term" value="P:photosynthesis"/>
    <property type="evidence" value="ECO:0007669"/>
    <property type="project" value="UniProtKB-KW"/>
</dbReference>
<evidence type="ECO:0000256" key="1">
    <source>
        <dbReference type="ARBA" id="ARBA00022531"/>
    </source>
</evidence>
<keyword evidence="2" id="KW-0604">Photosystem II</keyword>
<keyword evidence="3" id="KW-0732">Signal</keyword>
<dbReference type="InterPro" id="IPR028203">
    <property type="entry name" value="PSII_CF48-like_dom"/>
</dbReference>
<protein>
    <recommendedName>
        <fullName evidence="4">Photosynthesis system II assembly factor Ycf48/Hcf136-like domain-containing protein</fullName>
    </recommendedName>
</protein>
<evidence type="ECO:0000256" key="2">
    <source>
        <dbReference type="ARBA" id="ARBA00023276"/>
    </source>
</evidence>
<dbReference type="PANTHER" id="PTHR47199">
    <property type="entry name" value="PHOTOSYSTEM II STABILITY/ASSEMBLY FACTOR HCF136, CHLOROPLASTIC"/>
    <property type="match status" value="1"/>
</dbReference>
<proteinExistence type="predicted"/>
<dbReference type="InterPro" id="IPR015943">
    <property type="entry name" value="WD40/YVTN_repeat-like_dom_sf"/>
</dbReference>
<evidence type="ECO:0000259" key="4">
    <source>
        <dbReference type="Pfam" id="PF14870"/>
    </source>
</evidence>
<evidence type="ECO:0000256" key="3">
    <source>
        <dbReference type="SAM" id="SignalP"/>
    </source>
</evidence>
<reference evidence="5 6" key="1">
    <citation type="submission" date="2019-11" db="EMBL/GenBank/DDBJ databases">
        <title>Comparative genomics of hydrocarbon-degrading Desulfosarcina strains.</title>
        <authorList>
            <person name="Watanabe M."/>
            <person name="Kojima H."/>
            <person name="Fukui M."/>
        </authorList>
    </citation>
    <scope>NUCLEOTIDE SEQUENCE [LARGE SCALE GENOMIC DNA]</scope>
    <source>
        <strain evidence="5 6">28bB2T</strain>
    </source>
</reference>
<dbReference type="GO" id="GO:0009523">
    <property type="term" value="C:photosystem II"/>
    <property type="evidence" value="ECO:0007669"/>
    <property type="project" value="UniProtKB-KW"/>
</dbReference>
<dbReference type="EMBL" id="AP021876">
    <property type="protein sequence ID" value="BBO81077.1"/>
    <property type="molecule type" value="Genomic_DNA"/>
</dbReference>
<evidence type="ECO:0000313" key="6">
    <source>
        <dbReference type="Proteomes" id="UP000425960"/>
    </source>
</evidence>
<accession>A0A5K7ZLY2</accession>
<feature type="signal peptide" evidence="3">
    <location>
        <begin position="1"/>
        <end position="29"/>
    </location>
</feature>
<dbReference type="KEGG" id="dov:DSCO28_16430"/>
<evidence type="ECO:0000313" key="5">
    <source>
        <dbReference type="EMBL" id="BBO81077.1"/>
    </source>
</evidence>
<dbReference type="AlphaFoldDB" id="A0A5K7ZLY2"/>
<dbReference type="SUPFAM" id="SSF110296">
    <property type="entry name" value="Oligoxyloglucan reducing end-specific cellobiohydrolase"/>
    <property type="match status" value="1"/>
</dbReference>
<gene>
    <name evidence="5" type="ORF">DSCO28_16430</name>
</gene>
<keyword evidence="1" id="KW-0602">Photosynthesis</keyword>
<name>A0A5K7ZLY2_9BACT</name>
<feature type="domain" description="Photosynthesis system II assembly factor Ycf48/Hcf136-like" evidence="4">
    <location>
        <begin position="169"/>
        <end position="293"/>
    </location>
</feature>
<dbReference type="Pfam" id="PF14870">
    <property type="entry name" value="PSII_BNR"/>
    <property type="match status" value="1"/>
</dbReference>
<organism evidence="5 6">
    <name type="scientific">Desulfosarcina ovata subsp. sediminis</name>
    <dbReference type="NCBI Taxonomy" id="885957"/>
    <lineage>
        <taxon>Bacteria</taxon>
        <taxon>Pseudomonadati</taxon>
        <taxon>Thermodesulfobacteriota</taxon>
        <taxon>Desulfobacteria</taxon>
        <taxon>Desulfobacterales</taxon>
        <taxon>Desulfosarcinaceae</taxon>
        <taxon>Desulfosarcina</taxon>
    </lineage>
</organism>
<sequence>MKKYLHLCNNNSALIGLAMLILTTANVFAQKGVQPLLDRPALMSEIAKNATLLCVTRAGHRILAAGERGIIMFSDDDGQSWTQAEVPVSVTLTNIRFATPKKGWAVGHYGVVLKSENGGESWVLQLDGRRAATLMLEAAKSKANAFPDDIRAQRAVANAELFVQDGPDKPFLDIHMIDARNGFIVGAYNMIFYTEDAGTSWQPWLDHVENPEGLHLYSIRPMDRYLFMAGERGLFLRSEDQGQSFHMMPTPYDGTYFGLLAVATNERLLIFGLKGNVYRSDDYGDTWQKIEVGVSMTVTAAAELKNGMCVLTTQYGEVLISRDQANTFSKLSLEGEPFPLMDVVETFNGNLIVVGTRGVKMIPVSSKLASANKKYAGE</sequence>
<dbReference type="Gene3D" id="2.130.10.10">
    <property type="entry name" value="YVTN repeat-like/Quinoprotein amine dehydrogenase"/>
    <property type="match status" value="2"/>
</dbReference>
<dbReference type="Proteomes" id="UP000425960">
    <property type="component" value="Chromosome"/>
</dbReference>